<accession>A0A7S3JMH8</accession>
<dbReference type="EMBL" id="HBII01043243">
    <property type="protein sequence ID" value="CAE0359134.1"/>
    <property type="molecule type" value="Transcribed_RNA"/>
</dbReference>
<feature type="region of interest" description="Disordered" evidence="1">
    <location>
        <begin position="1"/>
        <end position="85"/>
    </location>
</feature>
<evidence type="ECO:0000313" key="2">
    <source>
        <dbReference type="EMBL" id="CAE0359134.1"/>
    </source>
</evidence>
<evidence type="ECO:0000256" key="1">
    <source>
        <dbReference type="SAM" id="MobiDB-lite"/>
    </source>
</evidence>
<feature type="compositionally biased region" description="Polar residues" evidence="1">
    <location>
        <begin position="1"/>
        <end position="22"/>
    </location>
</feature>
<protein>
    <submittedName>
        <fullName evidence="2">Uncharacterized protein</fullName>
    </submittedName>
</protein>
<gene>
    <name evidence="2" type="ORF">EHAR0213_LOCUS18058</name>
</gene>
<name>A0A7S3JMH8_9SPIT</name>
<feature type="compositionally biased region" description="Polar residues" evidence="1">
    <location>
        <begin position="34"/>
        <end position="48"/>
    </location>
</feature>
<dbReference type="AlphaFoldDB" id="A0A7S3JMH8"/>
<sequence>MESMSQMSHSAQLSTHNRNTQIEGIESPSLWDPSVQSIRSKGISNTPMNRDIHRKKELNLKLSLSPGLRKRSTSSNRSISEPLGLSPCVKHGAKLKKTMTKVGQITRKSTMSMK</sequence>
<proteinExistence type="predicted"/>
<organism evidence="2">
    <name type="scientific">Euplotes harpa</name>
    <dbReference type="NCBI Taxonomy" id="151035"/>
    <lineage>
        <taxon>Eukaryota</taxon>
        <taxon>Sar</taxon>
        <taxon>Alveolata</taxon>
        <taxon>Ciliophora</taxon>
        <taxon>Intramacronucleata</taxon>
        <taxon>Spirotrichea</taxon>
        <taxon>Hypotrichia</taxon>
        <taxon>Euplotida</taxon>
        <taxon>Euplotidae</taxon>
        <taxon>Euplotes</taxon>
    </lineage>
</organism>
<reference evidence="2" key="1">
    <citation type="submission" date="2021-01" db="EMBL/GenBank/DDBJ databases">
        <authorList>
            <person name="Corre E."/>
            <person name="Pelletier E."/>
            <person name="Niang G."/>
            <person name="Scheremetjew M."/>
            <person name="Finn R."/>
            <person name="Kale V."/>
            <person name="Holt S."/>
            <person name="Cochrane G."/>
            <person name="Meng A."/>
            <person name="Brown T."/>
            <person name="Cohen L."/>
        </authorList>
    </citation>
    <scope>NUCLEOTIDE SEQUENCE</scope>
    <source>
        <strain evidence="2">FSP1.4</strain>
    </source>
</reference>